<dbReference type="Proteomes" id="UP000700596">
    <property type="component" value="Unassembled WGS sequence"/>
</dbReference>
<feature type="transmembrane region" description="Helical" evidence="2">
    <location>
        <begin position="441"/>
        <end position="461"/>
    </location>
</feature>
<protein>
    <submittedName>
        <fullName evidence="3">Uncharacterized protein</fullName>
    </submittedName>
</protein>
<evidence type="ECO:0000313" key="4">
    <source>
        <dbReference type="Proteomes" id="UP000700596"/>
    </source>
</evidence>
<feature type="region of interest" description="Disordered" evidence="1">
    <location>
        <begin position="271"/>
        <end position="301"/>
    </location>
</feature>
<evidence type="ECO:0000256" key="1">
    <source>
        <dbReference type="SAM" id="MobiDB-lite"/>
    </source>
</evidence>
<name>A0A9P9ELC5_9PLEO</name>
<keyword evidence="4" id="KW-1185">Reference proteome</keyword>
<evidence type="ECO:0000313" key="3">
    <source>
        <dbReference type="EMBL" id="KAH7139199.1"/>
    </source>
</evidence>
<keyword evidence="2" id="KW-0472">Membrane</keyword>
<keyword evidence="2" id="KW-1133">Transmembrane helix</keyword>
<accession>A0A9P9ELC5</accession>
<dbReference type="AlphaFoldDB" id="A0A9P9ELC5"/>
<organism evidence="3 4">
    <name type="scientific">Dendryphion nanum</name>
    <dbReference type="NCBI Taxonomy" id="256645"/>
    <lineage>
        <taxon>Eukaryota</taxon>
        <taxon>Fungi</taxon>
        <taxon>Dikarya</taxon>
        <taxon>Ascomycota</taxon>
        <taxon>Pezizomycotina</taxon>
        <taxon>Dothideomycetes</taxon>
        <taxon>Pleosporomycetidae</taxon>
        <taxon>Pleosporales</taxon>
        <taxon>Torulaceae</taxon>
        <taxon>Dendryphion</taxon>
    </lineage>
</organism>
<proteinExistence type="predicted"/>
<reference evidence="3" key="1">
    <citation type="journal article" date="2021" name="Nat. Commun.">
        <title>Genetic determinants of endophytism in the Arabidopsis root mycobiome.</title>
        <authorList>
            <person name="Mesny F."/>
            <person name="Miyauchi S."/>
            <person name="Thiergart T."/>
            <person name="Pickel B."/>
            <person name="Atanasova L."/>
            <person name="Karlsson M."/>
            <person name="Huettel B."/>
            <person name="Barry K.W."/>
            <person name="Haridas S."/>
            <person name="Chen C."/>
            <person name="Bauer D."/>
            <person name="Andreopoulos W."/>
            <person name="Pangilinan J."/>
            <person name="LaButti K."/>
            <person name="Riley R."/>
            <person name="Lipzen A."/>
            <person name="Clum A."/>
            <person name="Drula E."/>
            <person name="Henrissat B."/>
            <person name="Kohler A."/>
            <person name="Grigoriev I.V."/>
            <person name="Martin F.M."/>
            <person name="Hacquard S."/>
        </authorList>
    </citation>
    <scope>NUCLEOTIDE SEQUENCE</scope>
    <source>
        <strain evidence="3">MPI-CAGE-CH-0243</strain>
    </source>
</reference>
<dbReference type="EMBL" id="JAGMWT010000001">
    <property type="protein sequence ID" value="KAH7139199.1"/>
    <property type="molecule type" value="Genomic_DNA"/>
</dbReference>
<evidence type="ECO:0000256" key="2">
    <source>
        <dbReference type="SAM" id="Phobius"/>
    </source>
</evidence>
<sequence length="462" mass="48290">MKVQCNSLILRISLELQDQSLRGYITILTNERHDLPNVLTCILTARPALAIINNLSFTAHYYYGATEMLLTLVYSAILAGTSASVVTSIAKPEDQTCASLSQPALCTGEVILSGTPTTLTYICPRKATQTVLVTVTRTSTFVVTASVCATSVHEIVHPGPPLPAETSIESTTTVTIAHTSLLTRTITVNKPQRTLAVDIVSSVPVSAVTDAIQTIRPPVVTLPIRSSAAIATANTTTTTGTCNGTTSSLPTVFHTATPIFFNTTSLPNPTASRSGGFGWPTRNVTTKSSAPHFRPTNTTSTITMSSTVSGTVLKSVVVSHIWDEPYPTSVRNNKTTTSTTGTIPSSTSCTVSTIVLLTKILPIPSNISRPTSTYSYSYHVIVSGLPVYGNSARNAPPTTAFAPGAQTVVPGSGNGGGNKSNDATNLLIRVRGPGASSATSAIVSFAGALFLIVAVVVCDTFI</sequence>
<comment type="caution">
    <text evidence="3">The sequence shown here is derived from an EMBL/GenBank/DDBJ whole genome shotgun (WGS) entry which is preliminary data.</text>
</comment>
<gene>
    <name evidence="3" type="ORF">B0J11DRAFT_588876</name>
</gene>
<keyword evidence="2" id="KW-0812">Transmembrane</keyword>